<dbReference type="RefSeq" id="WP_074817747.1">
    <property type="nucleotide sequence ID" value="NZ_RBQB01000009.1"/>
</dbReference>
<evidence type="ECO:0000313" key="1">
    <source>
        <dbReference type="EMBL" id="RMO98186.1"/>
    </source>
</evidence>
<gene>
    <name evidence="1" type="ORF">ALQ33_02733</name>
</gene>
<dbReference type="Proteomes" id="UP000279372">
    <property type="component" value="Unassembled WGS sequence"/>
</dbReference>
<sequence length="204" mass="22902">MQIISHRGYWLEKGERNLAVAFHRSFDLGFGTETDVRDVAGQLVISHDMPVGGELTLDALLGIMAGRNLPLAINVKADGMSLALRETFARHGHTNWFAFDMAVPDMRSYLQEKVLTYTRLSDVEPSPAWIDQAAGVWLDGFDSEWFSNQVIDDLLARGKRVCVVSPELHGRNGLALWQQLRELNSQNRLTLCTDTPVDAVNFFK</sequence>
<evidence type="ECO:0008006" key="3">
    <source>
        <dbReference type="Google" id="ProtNLM"/>
    </source>
</evidence>
<evidence type="ECO:0000313" key="2">
    <source>
        <dbReference type="Proteomes" id="UP000279372"/>
    </source>
</evidence>
<dbReference type="AlphaFoldDB" id="A0A3M3ZU73"/>
<dbReference type="InterPro" id="IPR017946">
    <property type="entry name" value="PLC-like_Pdiesterase_TIM-brl"/>
</dbReference>
<proteinExistence type="predicted"/>
<dbReference type="GO" id="GO:0008081">
    <property type="term" value="F:phosphoric diester hydrolase activity"/>
    <property type="evidence" value="ECO:0007669"/>
    <property type="project" value="InterPro"/>
</dbReference>
<accession>A0A3M3ZU73</accession>
<name>A0A3M3ZU73_9PSED</name>
<dbReference type="EMBL" id="RBQB01000009">
    <property type="protein sequence ID" value="RMO98186.1"/>
    <property type="molecule type" value="Genomic_DNA"/>
</dbReference>
<dbReference type="SUPFAM" id="SSF51695">
    <property type="entry name" value="PLC-like phosphodiesterases"/>
    <property type="match status" value="1"/>
</dbReference>
<dbReference type="GO" id="GO:0006629">
    <property type="term" value="P:lipid metabolic process"/>
    <property type="evidence" value="ECO:0007669"/>
    <property type="project" value="InterPro"/>
</dbReference>
<organism evidence="1 2">
    <name type="scientific">Pseudomonas syringae pv. philadelphi</name>
    <dbReference type="NCBI Taxonomy" id="251706"/>
    <lineage>
        <taxon>Bacteria</taxon>
        <taxon>Pseudomonadati</taxon>
        <taxon>Pseudomonadota</taxon>
        <taxon>Gammaproteobacteria</taxon>
        <taxon>Pseudomonadales</taxon>
        <taxon>Pseudomonadaceae</taxon>
        <taxon>Pseudomonas</taxon>
    </lineage>
</organism>
<reference evidence="1 2" key="1">
    <citation type="submission" date="2018-08" db="EMBL/GenBank/DDBJ databases">
        <title>Recombination of ecologically and evolutionarily significant loci maintains genetic cohesion in the Pseudomonas syringae species complex.</title>
        <authorList>
            <person name="Dillon M."/>
            <person name="Thakur S."/>
            <person name="Almeida R.N.D."/>
            <person name="Weir B.S."/>
            <person name="Guttman D.S."/>
        </authorList>
    </citation>
    <scope>NUCLEOTIDE SEQUENCE [LARGE SCALE GENOMIC DNA]</scope>
    <source>
        <strain evidence="1 2">ICMP 8902</strain>
    </source>
</reference>
<protein>
    <recommendedName>
        <fullName evidence="3">Phosphodiesterase</fullName>
    </recommendedName>
</protein>
<comment type="caution">
    <text evidence="1">The sequence shown here is derived from an EMBL/GenBank/DDBJ whole genome shotgun (WGS) entry which is preliminary data.</text>
</comment>